<dbReference type="GeneID" id="97429560"/>
<protein>
    <submittedName>
        <fullName evidence="3">Uncharacterized protein</fullName>
    </submittedName>
</protein>
<dbReference type="Gene3D" id="3.10.129.10">
    <property type="entry name" value="Hotdog Thioesterase"/>
    <property type="match status" value="1"/>
</dbReference>
<evidence type="ECO:0000313" key="4">
    <source>
        <dbReference type="Proteomes" id="UP000053413"/>
    </source>
</evidence>
<dbReference type="Pfam" id="PF13279">
    <property type="entry name" value="4HBT_2"/>
    <property type="match status" value="1"/>
</dbReference>
<sequence>MTAVEPVPREWAEVRRRVEHVDTDASGVVHFSRYSSWLETAVLENLDRLGAGLDALARANLELAVVELRMLYHAPARFLDHVRVRARVERVGPARVQVSGEISRENPGDVPRCASGSLLLGAVDRSTGAPSLLPENVRTTLKECTARAEG</sequence>
<evidence type="ECO:0000256" key="2">
    <source>
        <dbReference type="ARBA" id="ARBA00022801"/>
    </source>
</evidence>
<organism evidence="3 4">
    <name type="scientific">Streptomyces violaceusniger</name>
    <dbReference type="NCBI Taxonomy" id="68280"/>
    <lineage>
        <taxon>Bacteria</taxon>
        <taxon>Bacillati</taxon>
        <taxon>Actinomycetota</taxon>
        <taxon>Actinomycetes</taxon>
        <taxon>Kitasatosporales</taxon>
        <taxon>Streptomycetaceae</taxon>
        <taxon>Streptomyces</taxon>
        <taxon>Streptomyces violaceusniger group</taxon>
    </lineage>
</organism>
<dbReference type="OrthoDB" id="9799036at2"/>
<comment type="caution">
    <text evidence="3">The sequence shown here is derived from an EMBL/GenBank/DDBJ whole genome shotgun (WGS) entry which is preliminary data.</text>
</comment>
<keyword evidence="2" id="KW-0378">Hydrolase</keyword>
<dbReference type="CDD" id="cd00586">
    <property type="entry name" value="4HBT"/>
    <property type="match status" value="1"/>
</dbReference>
<gene>
    <name evidence="3" type="ORF">ADL28_08300</name>
</gene>
<evidence type="ECO:0000256" key="1">
    <source>
        <dbReference type="ARBA" id="ARBA00005953"/>
    </source>
</evidence>
<name>A0A0X3X7D3_STRVO</name>
<accession>A0A0X3X7D3</accession>
<reference evidence="4" key="1">
    <citation type="submission" date="2015-10" db="EMBL/GenBank/DDBJ databases">
        <authorList>
            <person name="Ju K.-S."/>
            <person name="Doroghazi J.R."/>
            <person name="Metcalf W.W."/>
        </authorList>
    </citation>
    <scope>NUCLEOTIDE SEQUENCE [LARGE SCALE GENOMIC DNA]</scope>
    <source>
        <strain evidence="4">NRRL F-8817</strain>
    </source>
</reference>
<dbReference type="InterPro" id="IPR008272">
    <property type="entry name" value="HB-CoA_thioesterase_AS"/>
</dbReference>
<dbReference type="EMBL" id="LLZJ01000073">
    <property type="protein sequence ID" value="KUL65071.1"/>
    <property type="molecule type" value="Genomic_DNA"/>
</dbReference>
<comment type="similarity">
    <text evidence="1">Belongs to the 4-hydroxybenzoyl-CoA thioesterase family.</text>
</comment>
<dbReference type="AlphaFoldDB" id="A0A0X3X7D3"/>
<proteinExistence type="inferred from homology"/>
<dbReference type="PANTHER" id="PTHR31793">
    <property type="entry name" value="4-HYDROXYBENZOYL-COA THIOESTERASE FAMILY MEMBER"/>
    <property type="match status" value="1"/>
</dbReference>
<dbReference type="Proteomes" id="UP000053413">
    <property type="component" value="Unassembled WGS sequence"/>
</dbReference>
<dbReference type="PANTHER" id="PTHR31793:SF27">
    <property type="entry name" value="NOVEL THIOESTERASE SUPERFAMILY DOMAIN AND SAPOSIN A-TYPE DOMAIN CONTAINING PROTEIN (0610012H03RIK)"/>
    <property type="match status" value="1"/>
</dbReference>
<dbReference type="PROSITE" id="PS01328">
    <property type="entry name" value="4HBCOA_THIOESTERASE"/>
    <property type="match status" value="1"/>
</dbReference>
<dbReference type="RefSeq" id="WP_059143062.1">
    <property type="nucleotide sequence ID" value="NZ_LLZJ01000073.1"/>
</dbReference>
<dbReference type="InterPro" id="IPR029069">
    <property type="entry name" value="HotDog_dom_sf"/>
</dbReference>
<dbReference type="SUPFAM" id="SSF54637">
    <property type="entry name" value="Thioesterase/thiol ester dehydrase-isomerase"/>
    <property type="match status" value="1"/>
</dbReference>
<dbReference type="InterPro" id="IPR050563">
    <property type="entry name" value="4-hydroxybenzoyl-CoA_TE"/>
</dbReference>
<dbReference type="GO" id="GO:0047617">
    <property type="term" value="F:fatty acyl-CoA hydrolase activity"/>
    <property type="evidence" value="ECO:0007669"/>
    <property type="project" value="TreeGrafter"/>
</dbReference>
<evidence type="ECO:0000313" key="3">
    <source>
        <dbReference type="EMBL" id="KUL65071.1"/>
    </source>
</evidence>